<dbReference type="SMART" id="SM00671">
    <property type="entry name" value="SEL1"/>
    <property type="match status" value="3"/>
</dbReference>
<proteinExistence type="predicted"/>
<evidence type="ECO:0000313" key="3">
    <source>
        <dbReference type="Proteomes" id="UP000325902"/>
    </source>
</evidence>
<feature type="region of interest" description="Disordered" evidence="1">
    <location>
        <begin position="168"/>
        <end position="190"/>
    </location>
</feature>
<comment type="caution">
    <text evidence="2">The sequence shown here is derived from an EMBL/GenBank/DDBJ whole genome shotgun (WGS) entry which is preliminary data.</text>
</comment>
<dbReference type="Proteomes" id="UP000325902">
    <property type="component" value="Unassembled WGS sequence"/>
</dbReference>
<dbReference type="PANTHER" id="PTHR43628:SF1">
    <property type="entry name" value="CHITIN SYNTHASE REGULATORY FACTOR 2-RELATED"/>
    <property type="match status" value="1"/>
</dbReference>
<feature type="compositionally biased region" description="Pro residues" evidence="1">
    <location>
        <begin position="56"/>
        <end position="66"/>
    </location>
</feature>
<evidence type="ECO:0000256" key="1">
    <source>
        <dbReference type="SAM" id="MobiDB-lite"/>
    </source>
</evidence>
<protein>
    <recommendedName>
        <fullName evidence="4">Protein DSF2</fullName>
    </recommendedName>
</protein>
<dbReference type="Pfam" id="PF08238">
    <property type="entry name" value="Sel1"/>
    <property type="match status" value="3"/>
</dbReference>
<sequence length="370" mass="39997">MTLKDLLKKKDRIRDEAASQPLPPRASADDAAARAPPPEFTFMRTTTTTQEVIAPPSFPGEQPPKTPTNHHGNFLSPHDISPSVKSSPESRKSIFGRSLSNAGSRDNKRLSERLPFGGRSRSASSLVSLPSDLPAVNEGVARNADDEAQWEKRATILAKGTLISKAGNLGDGGLDVPRRSPSPAVSDPGRDENIQEAIRLHEAGDLERSTEIFGRLADPNGTNNALSQVLYGLALRHGWGCPPNPELAVTYLSYAASNSAEIESLALQAGMKKGGAAKGELVLAMFELANSFRHGWGVKKDASAARQYYETAANLGDTDAMNEAAWCYLEGFGGKKDKFKAAQFLRLAEQKGNKTIGNTWIWKDKYNPKT</sequence>
<dbReference type="SUPFAM" id="SSF81901">
    <property type="entry name" value="HCP-like"/>
    <property type="match status" value="1"/>
</dbReference>
<dbReference type="InterPro" id="IPR011990">
    <property type="entry name" value="TPR-like_helical_dom_sf"/>
</dbReference>
<feature type="region of interest" description="Disordered" evidence="1">
    <location>
        <begin position="1"/>
        <end position="126"/>
    </location>
</feature>
<dbReference type="AlphaFoldDB" id="A0A5N5D0X1"/>
<dbReference type="GO" id="GO:0032153">
    <property type="term" value="C:cell division site"/>
    <property type="evidence" value="ECO:0007669"/>
    <property type="project" value="TreeGrafter"/>
</dbReference>
<reference evidence="2 3" key="1">
    <citation type="journal article" date="2019" name="Sci. Rep.">
        <title>A multi-omics analysis of the grapevine pathogen Lasiodiplodia theobromae reveals that temperature affects the expression of virulence- and pathogenicity-related genes.</title>
        <authorList>
            <person name="Felix C."/>
            <person name="Meneses R."/>
            <person name="Goncalves M.F.M."/>
            <person name="Tilleman L."/>
            <person name="Duarte A.S."/>
            <person name="Jorrin-Novo J.V."/>
            <person name="Van de Peer Y."/>
            <person name="Deforce D."/>
            <person name="Van Nieuwerburgh F."/>
            <person name="Esteves A.C."/>
            <person name="Alves A."/>
        </authorList>
    </citation>
    <scope>NUCLEOTIDE SEQUENCE [LARGE SCALE GENOMIC DNA]</scope>
    <source>
        <strain evidence="2 3">LA-SOL3</strain>
    </source>
</reference>
<organism evidence="2 3">
    <name type="scientific">Lasiodiplodia theobromae</name>
    <dbReference type="NCBI Taxonomy" id="45133"/>
    <lineage>
        <taxon>Eukaryota</taxon>
        <taxon>Fungi</taxon>
        <taxon>Dikarya</taxon>
        <taxon>Ascomycota</taxon>
        <taxon>Pezizomycotina</taxon>
        <taxon>Dothideomycetes</taxon>
        <taxon>Dothideomycetes incertae sedis</taxon>
        <taxon>Botryosphaeriales</taxon>
        <taxon>Botryosphaeriaceae</taxon>
        <taxon>Lasiodiplodia</taxon>
    </lineage>
</organism>
<dbReference type="InterPro" id="IPR006597">
    <property type="entry name" value="Sel1-like"/>
</dbReference>
<dbReference type="OrthoDB" id="2148946at2759"/>
<name>A0A5N5D0X1_9PEZI</name>
<dbReference type="PANTHER" id="PTHR43628">
    <property type="entry name" value="ACTIVATOR OF C KINASE PROTEIN 1-RELATED"/>
    <property type="match status" value="1"/>
</dbReference>
<dbReference type="EMBL" id="VCHE01000104">
    <property type="protein sequence ID" value="KAB2571308.1"/>
    <property type="molecule type" value="Genomic_DNA"/>
</dbReference>
<gene>
    <name evidence="2" type="ORF">DBV05_g9989</name>
</gene>
<dbReference type="InterPro" id="IPR052945">
    <property type="entry name" value="Mitotic_Regulator"/>
</dbReference>
<accession>A0A5N5D0X1</accession>
<keyword evidence="3" id="KW-1185">Reference proteome</keyword>
<evidence type="ECO:0000313" key="2">
    <source>
        <dbReference type="EMBL" id="KAB2571308.1"/>
    </source>
</evidence>
<evidence type="ECO:0008006" key="4">
    <source>
        <dbReference type="Google" id="ProtNLM"/>
    </source>
</evidence>
<dbReference type="Gene3D" id="1.25.40.10">
    <property type="entry name" value="Tetratricopeptide repeat domain"/>
    <property type="match status" value="1"/>
</dbReference>
<feature type="compositionally biased region" description="Basic and acidic residues" evidence="1">
    <location>
        <begin position="1"/>
        <end position="17"/>
    </location>
</feature>
<dbReference type="GO" id="GO:0010972">
    <property type="term" value="P:negative regulation of G2/M transition of mitotic cell cycle"/>
    <property type="evidence" value="ECO:0007669"/>
    <property type="project" value="TreeGrafter"/>
</dbReference>